<gene>
    <name evidence="2" type="ORF">A2U01_0005182</name>
</gene>
<dbReference type="AlphaFoldDB" id="A0A392MA29"/>
<organism evidence="2 3">
    <name type="scientific">Trifolium medium</name>
    <dbReference type="NCBI Taxonomy" id="97028"/>
    <lineage>
        <taxon>Eukaryota</taxon>
        <taxon>Viridiplantae</taxon>
        <taxon>Streptophyta</taxon>
        <taxon>Embryophyta</taxon>
        <taxon>Tracheophyta</taxon>
        <taxon>Spermatophyta</taxon>
        <taxon>Magnoliopsida</taxon>
        <taxon>eudicotyledons</taxon>
        <taxon>Gunneridae</taxon>
        <taxon>Pentapetalae</taxon>
        <taxon>rosids</taxon>
        <taxon>fabids</taxon>
        <taxon>Fabales</taxon>
        <taxon>Fabaceae</taxon>
        <taxon>Papilionoideae</taxon>
        <taxon>50 kb inversion clade</taxon>
        <taxon>NPAAA clade</taxon>
        <taxon>Hologalegina</taxon>
        <taxon>IRL clade</taxon>
        <taxon>Trifolieae</taxon>
        <taxon>Trifolium</taxon>
    </lineage>
</organism>
<dbReference type="InterPro" id="IPR002156">
    <property type="entry name" value="RNaseH_domain"/>
</dbReference>
<dbReference type="Proteomes" id="UP000265520">
    <property type="component" value="Unassembled WGS sequence"/>
</dbReference>
<sequence length="136" mass="15607">MCCFRNHEGQFVAAVTTWKQTLLSTVEGEAIAMLRGMEEACARGFVHVQFEGDSQFLVDAIQLKQRGNSQHFPFSILIPDFPLFQLSYPKFIPCFPSSTMLMLYSQLHHQEEDQDNLVSSFNHLLLQNPTPPIFHF</sequence>
<evidence type="ECO:0000313" key="3">
    <source>
        <dbReference type="Proteomes" id="UP000265520"/>
    </source>
</evidence>
<feature type="non-terminal residue" evidence="2">
    <location>
        <position position="136"/>
    </location>
</feature>
<protein>
    <submittedName>
        <fullName evidence="2">Pentatricopeptide repeat-containing protein</fullName>
    </submittedName>
</protein>
<dbReference type="PANTHER" id="PTHR47074:SF48">
    <property type="entry name" value="POLYNUCLEOTIDYL TRANSFERASE, RIBONUCLEASE H-LIKE SUPERFAMILY PROTEIN"/>
    <property type="match status" value="1"/>
</dbReference>
<comment type="caution">
    <text evidence="2">The sequence shown here is derived from an EMBL/GenBank/DDBJ whole genome shotgun (WGS) entry which is preliminary data.</text>
</comment>
<dbReference type="Pfam" id="PF13456">
    <property type="entry name" value="RVT_3"/>
    <property type="match status" value="1"/>
</dbReference>
<name>A0A392MA29_9FABA</name>
<keyword evidence="3" id="KW-1185">Reference proteome</keyword>
<dbReference type="EMBL" id="LXQA010006683">
    <property type="protein sequence ID" value="MCH84350.1"/>
    <property type="molecule type" value="Genomic_DNA"/>
</dbReference>
<dbReference type="PANTHER" id="PTHR47074">
    <property type="entry name" value="BNAC02G40300D PROTEIN"/>
    <property type="match status" value="1"/>
</dbReference>
<dbReference type="GO" id="GO:0004523">
    <property type="term" value="F:RNA-DNA hybrid ribonuclease activity"/>
    <property type="evidence" value="ECO:0007669"/>
    <property type="project" value="InterPro"/>
</dbReference>
<reference evidence="2 3" key="1">
    <citation type="journal article" date="2018" name="Front. Plant Sci.">
        <title>Red Clover (Trifolium pratense) and Zigzag Clover (T. medium) - A Picture of Genomic Similarities and Differences.</title>
        <authorList>
            <person name="Dluhosova J."/>
            <person name="Istvanek J."/>
            <person name="Nedelnik J."/>
            <person name="Repkova J."/>
        </authorList>
    </citation>
    <scope>NUCLEOTIDE SEQUENCE [LARGE SCALE GENOMIC DNA]</scope>
    <source>
        <strain evidence="3">cv. 10/8</strain>
        <tissue evidence="2">Leaf</tissue>
    </source>
</reference>
<accession>A0A392MA29</accession>
<evidence type="ECO:0000259" key="1">
    <source>
        <dbReference type="Pfam" id="PF13456"/>
    </source>
</evidence>
<dbReference type="GO" id="GO:0003676">
    <property type="term" value="F:nucleic acid binding"/>
    <property type="evidence" value="ECO:0007669"/>
    <property type="project" value="InterPro"/>
</dbReference>
<proteinExistence type="predicted"/>
<dbReference type="InterPro" id="IPR052929">
    <property type="entry name" value="RNase_H-like_EbsB-rel"/>
</dbReference>
<evidence type="ECO:0000313" key="2">
    <source>
        <dbReference type="EMBL" id="MCH84350.1"/>
    </source>
</evidence>
<feature type="domain" description="RNase H type-1" evidence="1">
    <location>
        <begin position="4"/>
        <end position="71"/>
    </location>
</feature>